<sequence>MSTEHALASILIEKLHTDTLLLPTLPEIALRVRNIADCPEVSLAAMAEVISLDPALATRVIRVANSAFLGRAIKVATLNQAVTRIGLSQIKTIATAMAMEQLFISQSSHIQSMLDKAWRDTVQVTSIAVACLSYYRMQQKQCRLSLDVMTLAALLHHIGLLPILAEAERHQDVFGHPGFLKHLMLKLSPHIGLAIMKAWGFDDTYQGVITGWQQATISAQPDYIDFVRIATIAQGGYPRPELQHKLLDHYIQQGILPDADFMQEPAIATVYQDVRSIFS</sequence>
<dbReference type="RefSeq" id="WP_330086726.1">
    <property type="nucleotide sequence ID" value="NZ_JAUGZK010000002.1"/>
</dbReference>
<accession>A0ABU7JCG7</accession>
<organism evidence="2 3">
    <name type="scientific">Alkalimonas mucilaginosa</name>
    <dbReference type="NCBI Taxonomy" id="3057676"/>
    <lineage>
        <taxon>Bacteria</taxon>
        <taxon>Pseudomonadati</taxon>
        <taxon>Pseudomonadota</taxon>
        <taxon>Gammaproteobacteria</taxon>
        <taxon>Alkalimonas</taxon>
    </lineage>
</organism>
<comment type="caution">
    <text evidence="2">The sequence shown here is derived from an EMBL/GenBank/DDBJ whole genome shotgun (WGS) entry which is preliminary data.</text>
</comment>
<evidence type="ECO:0000313" key="3">
    <source>
        <dbReference type="Proteomes" id="UP001339167"/>
    </source>
</evidence>
<feature type="domain" description="HDOD" evidence="1">
    <location>
        <begin position="22"/>
        <end position="215"/>
    </location>
</feature>
<evidence type="ECO:0000259" key="1">
    <source>
        <dbReference type="PROSITE" id="PS51833"/>
    </source>
</evidence>
<gene>
    <name evidence="2" type="ORF">QWF21_03880</name>
</gene>
<protein>
    <submittedName>
        <fullName evidence="2">HDOD domain-containing protein</fullName>
    </submittedName>
</protein>
<proteinExistence type="predicted"/>
<dbReference type="Proteomes" id="UP001339167">
    <property type="component" value="Unassembled WGS sequence"/>
</dbReference>
<evidence type="ECO:0000313" key="2">
    <source>
        <dbReference type="EMBL" id="MEE2023374.1"/>
    </source>
</evidence>
<name>A0ABU7JCG7_9GAMM</name>
<dbReference type="Gene3D" id="1.10.3210.10">
    <property type="entry name" value="Hypothetical protein af1432"/>
    <property type="match status" value="1"/>
</dbReference>
<keyword evidence="3" id="KW-1185">Reference proteome</keyword>
<dbReference type="InterPro" id="IPR013976">
    <property type="entry name" value="HDOD"/>
</dbReference>
<dbReference type="PROSITE" id="PS51833">
    <property type="entry name" value="HDOD"/>
    <property type="match status" value="1"/>
</dbReference>
<dbReference type="EMBL" id="JAUGZK010000002">
    <property type="protein sequence ID" value="MEE2023374.1"/>
    <property type="molecule type" value="Genomic_DNA"/>
</dbReference>
<dbReference type="SUPFAM" id="SSF109604">
    <property type="entry name" value="HD-domain/PDEase-like"/>
    <property type="match status" value="1"/>
</dbReference>
<dbReference type="Pfam" id="PF08668">
    <property type="entry name" value="HDOD"/>
    <property type="match status" value="1"/>
</dbReference>
<reference evidence="2 3" key="1">
    <citation type="submission" date="2023-06" db="EMBL/GenBank/DDBJ databases">
        <title>Alkalimonas sp., MEB004 an alkaliphilic bacterium isolated from Lonar Lake, India.</title>
        <authorList>
            <person name="Joshi A."/>
            <person name="Thite S."/>
        </authorList>
    </citation>
    <scope>NUCLEOTIDE SEQUENCE [LARGE SCALE GENOMIC DNA]</scope>
    <source>
        <strain evidence="2 3">MEB004</strain>
    </source>
</reference>
<dbReference type="InterPro" id="IPR052340">
    <property type="entry name" value="RNase_Y/CdgJ"/>
</dbReference>
<dbReference type="PANTHER" id="PTHR33525:SF3">
    <property type="entry name" value="RIBONUCLEASE Y"/>
    <property type="match status" value="1"/>
</dbReference>
<dbReference type="PANTHER" id="PTHR33525">
    <property type="match status" value="1"/>
</dbReference>